<feature type="compositionally biased region" description="Gly residues" evidence="1">
    <location>
        <begin position="52"/>
        <end position="61"/>
    </location>
</feature>
<reference evidence="2 3" key="1">
    <citation type="submission" date="2019-02" db="EMBL/GenBank/DDBJ databases">
        <title>Genomic Encyclopedia of Type Strains, Phase IV (KMG-IV): sequencing the most valuable type-strain genomes for metagenomic binning, comparative biology and taxonomic classification.</title>
        <authorList>
            <person name="Goeker M."/>
        </authorList>
    </citation>
    <scope>NUCLEOTIDE SEQUENCE [LARGE SCALE GENOMIC DNA]</scope>
    <source>
        <strain evidence="2 3">DSM 101727</strain>
    </source>
</reference>
<gene>
    <name evidence="2" type="ORF">EV193_103312</name>
</gene>
<sequence>MDGRDAVSLFTSIAPPRGVPCPGSVVSVQATSATEDTNNVANDPISSATPGFTGGMLAGQR</sequence>
<dbReference type="EMBL" id="SGWQ01000003">
    <property type="protein sequence ID" value="RZS40994.1"/>
    <property type="molecule type" value="Genomic_DNA"/>
</dbReference>
<feature type="region of interest" description="Disordered" evidence="1">
    <location>
        <begin position="35"/>
        <end position="61"/>
    </location>
</feature>
<protein>
    <submittedName>
        <fullName evidence="2">Uncharacterized protein</fullName>
    </submittedName>
</protein>
<dbReference type="AlphaFoldDB" id="A0A4Q7KW68"/>
<keyword evidence="3" id="KW-1185">Reference proteome</keyword>
<dbReference type="Proteomes" id="UP000294257">
    <property type="component" value="Unassembled WGS sequence"/>
</dbReference>
<evidence type="ECO:0000313" key="3">
    <source>
        <dbReference type="Proteomes" id="UP000294257"/>
    </source>
</evidence>
<evidence type="ECO:0000313" key="2">
    <source>
        <dbReference type="EMBL" id="RZS40994.1"/>
    </source>
</evidence>
<proteinExistence type="predicted"/>
<evidence type="ECO:0000256" key="1">
    <source>
        <dbReference type="SAM" id="MobiDB-lite"/>
    </source>
</evidence>
<name>A0A4Q7KW68_9PSEU</name>
<accession>A0A4Q7KW68</accession>
<organism evidence="2 3">
    <name type="scientific">Herbihabitans rhizosphaerae</name>
    <dbReference type="NCBI Taxonomy" id="1872711"/>
    <lineage>
        <taxon>Bacteria</taxon>
        <taxon>Bacillati</taxon>
        <taxon>Actinomycetota</taxon>
        <taxon>Actinomycetes</taxon>
        <taxon>Pseudonocardiales</taxon>
        <taxon>Pseudonocardiaceae</taxon>
        <taxon>Herbihabitans</taxon>
    </lineage>
</organism>
<comment type="caution">
    <text evidence="2">The sequence shown here is derived from an EMBL/GenBank/DDBJ whole genome shotgun (WGS) entry which is preliminary data.</text>
</comment>
<feature type="compositionally biased region" description="Polar residues" evidence="1">
    <location>
        <begin position="35"/>
        <end position="50"/>
    </location>
</feature>